<dbReference type="InterPro" id="IPR034014">
    <property type="entry name" value="Zn_ribbon_RPC11_C"/>
</dbReference>
<comment type="similarity">
    <text evidence="4">Belongs to the PIGU family.</text>
</comment>
<dbReference type="Pfam" id="PF01096">
    <property type="entry name" value="Zn_ribbon_TFIIS"/>
    <property type="match status" value="1"/>
</dbReference>
<organism evidence="23 24">
    <name type="scientific">Wallemia ichthyophaga</name>
    <dbReference type="NCBI Taxonomy" id="245174"/>
    <lineage>
        <taxon>Eukaryota</taxon>
        <taxon>Fungi</taxon>
        <taxon>Dikarya</taxon>
        <taxon>Basidiomycota</taxon>
        <taxon>Wallemiomycotina</taxon>
        <taxon>Wallemiomycetes</taxon>
        <taxon>Wallemiales</taxon>
        <taxon>Wallemiaceae</taxon>
        <taxon>Wallemia</taxon>
    </lineage>
</organism>
<dbReference type="PROSITE" id="PS51133">
    <property type="entry name" value="ZF_TFIIS_2"/>
    <property type="match status" value="1"/>
</dbReference>
<dbReference type="InterPro" id="IPR009600">
    <property type="entry name" value="PIG-U"/>
</dbReference>
<reference evidence="23 24" key="1">
    <citation type="submission" date="2019-03" db="EMBL/GenBank/DDBJ databases">
        <title>Sequencing 23 genomes of Wallemia ichthyophaga.</title>
        <authorList>
            <person name="Gostincar C."/>
        </authorList>
    </citation>
    <scope>NUCLEOTIDE SEQUENCE [LARGE SCALE GENOMIC DNA]</scope>
    <source>
        <strain evidence="23 24">EXF-8621</strain>
    </source>
</reference>
<dbReference type="PANTHER" id="PTHR13121:SF0">
    <property type="entry name" value="PHOSPHATIDYLINOSITOL GLYCAN ANCHOR BIOSYNTHESIS CLASS U PROTEIN"/>
    <property type="match status" value="1"/>
</dbReference>
<evidence type="ECO:0000256" key="7">
    <source>
        <dbReference type="ARBA" id="ARBA00022502"/>
    </source>
</evidence>
<dbReference type="InterPro" id="IPR001222">
    <property type="entry name" value="Znf_TFIIS"/>
</dbReference>
<evidence type="ECO:0000256" key="17">
    <source>
        <dbReference type="ARBA" id="ARBA00029985"/>
    </source>
</evidence>
<evidence type="ECO:0000256" key="8">
    <source>
        <dbReference type="ARBA" id="ARBA00022692"/>
    </source>
</evidence>
<keyword evidence="12" id="KW-0862">Zinc</keyword>
<keyword evidence="11" id="KW-0256">Endoplasmic reticulum</keyword>
<feature type="transmembrane region" description="Helical" evidence="21">
    <location>
        <begin position="251"/>
        <end position="278"/>
    </location>
</feature>
<name>A0A4T0HW53_WALIC</name>
<evidence type="ECO:0000256" key="13">
    <source>
        <dbReference type="ARBA" id="ARBA00022989"/>
    </source>
</evidence>
<dbReference type="GO" id="GO:0006386">
    <property type="term" value="P:termination of RNA polymerase III transcription"/>
    <property type="evidence" value="ECO:0007669"/>
    <property type="project" value="UniProtKB-ARBA"/>
</dbReference>
<evidence type="ECO:0000256" key="12">
    <source>
        <dbReference type="ARBA" id="ARBA00022833"/>
    </source>
</evidence>
<dbReference type="GO" id="GO:0003676">
    <property type="term" value="F:nucleic acid binding"/>
    <property type="evidence" value="ECO:0007669"/>
    <property type="project" value="InterPro"/>
</dbReference>
<evidence type="ECO:0000256" key="16">
    <source>
        <dbReference type="ARBA" id="ARBA00023242"/>
    </source>
</evidence>
<dbReference type="UniPathway" id="UPA00196"/>
<evidence type="ECO:0000256" key="21">
    <source>
        <dbReference type="SAM" id="Phobius"/>
    </source>
</evidence>
<dbReference type="SUPFAM" id="SSF57783">
    <property type="entry name" value="Zinc beta-ribbon"/>
    <property type="match status" value="2"/>
</dbReference>
<dbReference type="FunFam" id="2.20.25.10:FF:000005">
    <property type="entry name" value="DNA-directed RNA polymerase subunit"/>
    <property type="match status" value="1"/>
</dbReference>
<dbReference type="GO" id="GO:0008270">
    <property type="term" value="F:zinc ion binding"/>
    <property type="evidence" value="ECO:0007669"/>
    <property type="project" value="UniProtKB-KW"/>
</dbReference>
<dbReference type="GO" id="GO:0042765">
    <property type="term" value="C:GPI-anchor transamidase complex"/>
    <property type="evidence" value="ECO:0007669"/>
    <property type="project" value="InterPro"/>
</dbReference>
<keyword evidence="8 21" id="KW-0812">Transmembrane</keyword>
<evidence type="ECO:0000313" key="24">
    <source>
        <dbReference type="Proteomes" id="UP000306954"/>
    </source>
</evidence>
<protein>
    <recommendedName>
        <fullName evidence="5">DNA-directed RNA polymerase III subunit RPC10</fullName>
    </recommendedName>
    <alternativeName>
        <fullName evidence="18">DNA-directed RNA polymerases III 12.5 kDa polypeptide</fullName>
    </alternativeName>
    <alternativeName>
        <fullName evidence="17">RNA polymerase III subunit C11</fullName>
    </alternativeName>
</protein>
<evidence type="ECO:0000256" key="1">
    <source>
        <dbReference type="ARBA" id="ARBA00004123"/>
    </source>
</evidence>
<keyword evidence="16" id="KW-0539">Nucleus</keyword>
<evidence type="ECO:0000256" key="10">
    <source>
        <dbReference type="ARBA" id="ARBA00022771"/>
    </source>
</evidence>
<evidence type="ECO:0000256" key="18">
    <source>
        <dbReference type="ARBA" id="ARBA00078207"/>
    </source>
</evidence>
<evidence type="ECO:0000259" key="22">
    <source>
        <dbReference type="PROSITE" id="PS51133"/>
    </source>
</evidence>
<evidence type="ECO:0000256" key="6">
    <source>
        <dbReference type="ARBA" id="ARBA00022478"/>
    </source>
</evidence>
<gene>
    <name evidence="23" type="ORF">E3P90_03794</name>
</gene>
<evidence type="ECO:0000256" key="11">
    <source>
        <dbReference type="ARBA" id="ARBA00022824"/>
    </source>
</evidence>
<feature type="transmembrane region" description="Helical" evidence="21">
    <location>
        <begin position="290"/>
        <end position="309"/>
    </location>
</feature>
<comment type="pathway">
    <text evidence="3">Glycolipid biosynthesis; glycosylphosphatidylinositol-anchor biosynthesis.</text>
</comment>
<keyword evidence="9 20" id="KW-0479">Metal-binding</keyword>
<keyword evidence="13 21" id="KW-1133">Transmembrane helix</keyword>
<keyword evidence="15 20" id="KW-0804">Transcription</keyword>
<evidence type="ECO:0000256" key="2">
    <source>
        <dbReference type="ARBA" id="ARBA00004477"/>
    </source>
</evidence>
<dbReference type="GO" id="GO:0005666">
    <property type="term" value="C:RNA polymerase III complex"/>
    <property type="evidence" value="ECO:0007669"/>
    <property type="project" value="UniProtKB-ARBA"/>
</dbReference>
<feature type="transmembrane region" description="Helical" evidence="21">
    <location>
        <begin position="451"/>
        <end position="471"/>
    </location>
</feature>
<feature type="transmembrane region" description="Helical" evidence="21">
    <location>
        <begin position="377"/>
        <end position="408"/>
    </location>
</feature>
<dbReference type="SMART" id="SM00661">
    <property type="entry name" value="RPOL9"/>
    <property type="match status" value="1"/>
</dbReference>
<evidence type="ECO:0000256" key="3">
    <source>
        <dbReference type="ARBA" id="ARBA00004687"/>
    </source>
</evidence>
<evidence type="ECO:0000256" key="5">
    <source>
        <dbReference type="ARBA" id="ARBA00020093"/>
    </source>
</evidence>
<dbReference type="Pfam" id="PF06728">
    <property type="entry name" value="PIG-U"/>
    <property type="match status" value="1"/>
</dbReference>
<dbReference type="PROSITE" id="PS00466">
    <property type="entry name" value="ZF_TFIIS_1"/>
    <property type="match status" value="1"/>
</dbReference>
<feature type="transmembrane region" description="Helical" evidence="21">
    <location>
        <begin position="420"/>
        <end position="439"/>
    </location>
</feature>
<evidence type="ECO:0000256" key="20">
    <source>
        <dbReference type="RuleBase" id="RU003474"/>
    </source>
</evidence>
<evidence type="ECO:0000256" key="14">
    <source>
        <dbReference type="ARBA" id="ARBA00023136"/>
    </source>
</evidence>
<dbReference type="Pfam" id="PF02150">
    <property type="entry name" value="Zn_ribbon_RPB9"/>
    <property type="match status" value="1"/>
</dbReference>
<sequence length="497" mass="56037">MVVGMLEKATSLFKHHRKTTRMLFCPTCSNMLISAMDEETTNNKWTCSICPYQFPMTKQFNTRHKLRRKEVDDVLGGEETWKNVDQTDAECPKCSNLRAFFMQIQIRSADEPMTTFYRCTNAKCANQWVCWRCSAVVSLLRYFSAIAAGVSLGAVYALHFNRRRLEALAIGSYEKHSPLILALLHHLDHPLFWISLDATTAYAVSKLSRPCAAVYMHNPLTLLTTVARSSVSLQNALVLCAVSLAHRGRALPALTFLSLAGALFMYPAALLPPLIMVLLRRECVLGTARLLSIFLATTTAAVSLSRYIAADWTFLSLYTSLVRVDDLTPNTGVFWYLLVEMFEQFKGFFTLVLQLHTVVVTLTNYCTPNTQHSHRPLLAYTFLAGTLAIFKSYPCIGDVGVFVTLLPLFSDLFQHARHPVFVVALTATAAGLLPLFRYLWLRVVTGNANFYYASTLLWTFSNGLVLTELLYAEARRVFVDRTAHEKIDVSKYDIRQV</sequence>
<dbReference type="AlphaFoldDB" id="A0A4T0HW53"/>
<keyword evidence="7" id="KW-0337">GPI-anchor biosynthesis</keyword>
<dbReference type="SMART" id="SM00440">
    <property type="entry name" value="ZnF_C2C2"/>
    <property type="match status" value="1"/>
</dbReference>
<dbReference type="GO" id="GO:0016255">
    <property type="term" value="P:attachment of GPI anchor to protein"/>
    <property type="evidence" value="ECO:0007669"/>
    <property type="project" value="InterPro"/>
</dbReference>
<evidence type="ECO:0000256" key="4">
    <source>
        <dbReference type="ARBA" id="ARBA00010026"/>
    </source>
</evidence>
<keyword evidence="14 21" id="KW-0472">Membrane</keyword>
<evidence type="ECO:0000313" key="23">
    <source>
        <dbReference type="EMBL" id="TIB08142.1"/>
    </source>
</evidence>
<keyword evidence="10 19" id="KW-0863">Zinc-finger</keyword>
<dbReference type="Gene3D" id="2.20.25.10">
    <property type="match status" value="1"/>
</dbReference>
<dbReference type="EMBL" id="SPOF01000065">
    <property type="protein sequence ID" value="TIB08142.1"/>
    <property type="molecule type" value="Genomic_DNA"/>
</dbReference>
<accession>A0A4T0HW53</accession>
<evidence type="ECO:0000256" key="9">
    <source>
        <dbReference type="ARBA" id="ARBA00022723"/>
    </source>
</evidence>
<comment type="similarity">
    <text evidence="20">Belongs to the archaeal rpoM/eukaryotic RPA12/RPB9/RPC11 RNA polymerase family.</text>
</comment>
<feature type="domain" description="TFIIS-type" evidence="22">
    <location>
        <begin position="87"/>
        <end position="129"/>
    </location>
</feature>
<dbReference type="PANTHER" id="PTHR13121">
    <property type="entry name" value="GPI TRANSAMIDASE COMPONENT PIG-U"/>
    <property type="match status" value="1"/>
</dbReference>
<evidence type="ECO:0000256" key="15">
    <source>
        <dbReference type="ARBA" id="ARBA00023163"/>
    </source>
</evidence>
<dbReference type="GO" id="GO:0006506">
    <property type="term" value="P:GPI anchor biosynthetic process"/>
    <property type="evidence" value="ECO:0007669"/>
    <property type="project" value="UniProtKB-UniPathway"/>
</dbReference>
<dbReference type="InterPro" id="IPR001529">
    <property type="entry name" value="Zn_ribbon_RPB9"/>
</dbReference>
<evidence type="ECO:0000256" key="19">
    <source>
        <dbReference type="PROSITE-ProRule" id="PRU00472"/>
    </source>
</evidence>
<dbReference type="Proteomes" id="UP000306954">
    <property type="component" value="Unassembled WGS sequence"/>
</dbReference>
<keyword evidence="6 20" id="KW-0240">DNA-directed RNA polymerase</keyword>
<comment type="caution">
    <text evidence="23">The sequence shown here is derived from an EMBL/GenBank/DDBJ whole genome shotgun (WGS) entry which is preliminary data.</text>
</comment>
<proteinExistence type="inferred from homology"/>
<comment type="subcellular location">
    <subcellularLocation>
        <location evidence="2">Endoplasmic reticulum membrane</location>
        <topology evidence="2">Multi-pass membrane protein</topology>
    </subcellularLocation>
    <subcellularLocation>
        <location evidence="1">Nucleus</location>
    </subcellularLocation>
</comment>
<dbReference type="CDD" id="cd10509">
    <property type="entry name" value="Zn-ribbon_RPC11"/>
    <property type="match status" value="1"/>
</dbReference>